<comment type="caution">
    <text evidence="2">The sequence shown here is derived from an EMBL/GenBank/DDBJ whole genome shotgun (WGS) entry which is preliminary data.</text>
</comment>
<evidence type="ECO:0000313" key="3">
    <source>
        <dbReference type="Proteomes" id="UP001529510"/>
    </source>
</evidence>
<dbReference type="AlphaFoldDB" id="A0ABD0Q8C2"/>
<feature type="region of interest" description="Disordered" evidence="1">
    <location>
        <begin position="1"/>
        <end position="52"/>
    </location>
</feature>
<feature type="non-terminal residue" evidence="2">
    <location>
        <position position="52"/>
    </location>
</feature>
<name>A0ABD0Q8C2_CIRMR</name>
<keyword evidence="3" id="KW-1185">Reference proteome</keyword>
<gene>
    <name evidence="2" type="ORF">M9458_021530</name>
</gene>
<feature type="compositionally biased region" description="Basic residues" evidence="1">
    <location>
        <begin position="18"/>
        <end position="27"/>
    </location>
</feature>
<organism evidence="2 3">
    <name type="scientific">Cirrhinus mrigala</name>
    <name type="common">Mrigala</name>
    <dbReference type="NCBI Taxonomy" id="683832"/>
    <lineage>
        <taxon>Eukaryota</taxon>
        <taxon>Metazoa</taxon>
        <taxon>Chordata</taxon>
        <taxon>Craniata</taxon>
        <taxon>Vertebrata</taxon>
        <taxon>Euteleostomi</taxon>
        <taxon>Actinopterygii</taxon>
        <taxon>Neopterygii</taxon>
        <taxon>Teleostei</taxon>
        <taxon>Ostariophysi</taxon>
        <taxon>Cypriniformes</taxon>
        <taxon>Cyprinidae</taxon>
        <taxon>Labeoninae</taxon>
        <taxon>Labeonini</taxon>
        <taxon>Cirrhinus</taxon>
    </lineage>
</organism>
<proteinExistence type="predicted"/>
<dbReference type="Proteomes" id="UP001529510">
    <property type="component" value="Unassembled WGS sequence"/>
</dbReference>
<feature type="compositionally biased region" description="Polar residues" evidence="1">
    <location>
        <begin position="31"/>
        <end position="40"/>
    </location>
</feature>
<protein>
    <submittedName>
        <fullName evidence="2">Uncharacterized protein</fullName>
    </submittedName>
</protein>
<dbReference type="EMBL" id="JAMKFB020000010">
    <property type="protein sequence ID" value="KAL0182155.1"/>
    <property type="molecule type" value="Genomic_DNA"/>
</dbReference>
<sequence length="52" mass="5906">SAEYSTALPQLSVDQPIKRRSQPRPRLLRPTVTSSPSPSAWRSKRMMGRARL</sequence>
<feature type="compositionally biased region" description="Basic residues" evidence="1">
    <location>
        <begin position="42"/>
        <end position="52"/>
    </location>
</feature>
<evidence type="ECO:0000256" key="1">
    <source>
        <dbReference type="SAM" id="MobiDB-lite"/>
    </source>
</evidence>
<feature type="non-terminal residue" evidence="2">
    <location>
        <position position="1"/>
    </location>
</feature>
<reference evidence="2 3" key="1">
    <citation type="submission" date="2024-05" db="EMBL/GenBank/DDBJ databases">
        <title>Genome sequencing and assembly of Indian major carp, Cirrhinus mrigala (Hamilton, 1822).</title>
        <authorList>
            <person name="Mohindra V."/>
            <person name="Chowdhury L.M."/>
            <person name="Lal K."/>
            <person name="Jena J.K."/>
        </authorList>
    </citation>
    <scope>NUCLEOTIDE SEQUENCE [LARGE SCALE GENOMIC DNA]</scope>
    <source>
        <strain evidence="2">CM1030</strain>
        <tissue evidence="2">Blood</tissue>
    </source>
</reference>
<evidence type="ECO:0000313" key="2">
    <source>
        <dbReference type="EMBL" id="KAL0182155.1"/>
    </source>
</evidence>
<accession>A0ABD0Q8C2</accession>